<dbReference type="EC" id="3.4.14.11" evidence="3"/>
<dbReference type="InterPro" id="IPR008252">
    <property type="entry name" value="Pept_S15_Xpro"/>
</dbReference>
<keyword evidence="6" id="KW-0378">Hydrolase</keyword>
<dbReference type="InterPro" id="IPR050585">
    <property type="entry name" value="Xaa-Pro_dipeptidyl-ppase/CocE"/>
</dbReference>
<dbReference type="Proteomes" id="UP001596496">
    <property type="component" value="Unassembled WGS sequence"/>
</dbReference>
<feature type="compositionally biased region" description="Low complexity" evidence="9">
    <location>
        <begin position="157"/>
        <end position="171"/>
    </location>
</feature>
<dbReference type="PRINTS" id="PR00923">
    <property type="entry name" value="LACTOPTASE"/>
</dbReference>
<reference evidence="12" key="1">
    <citation type="journal article" date="2019" name="Int. J. Syst. Evol. Microbiol.">
        <title>The Global Catalogue of Microorganisms (GCM) 10K type strain sequencing project: providing services to taxonomists for standard genome sequencing and annotation.</title>
        <authorList>
            <consortium name="The Broad Institute Genomics Platform"/>
            <consortium name="The Broad Institute Genome Sequencing Center for Infectious Disease"/>
            <person name="Wu L."/>
            <person name="Ma J."/>
        </authorList>
    </citation>
    <scope>NUCLEOTIDE SEQUENCE [LARGE SCALE GENOMIC DNA]</scope>
    <source>
        <strain evidence="12">CECT 7649</strain>
    </source>
</reference>
<sequence>MTGPVAPTGVRRPAPARRGAAALGLAVATTLAGVVVDPAAASPDAAVGPVFQDGLAQPVFSADPDDWIRQEVWVETTVDGDGDGRRDRVHAEVTRLRETETAGLRSPVVYEASPYYAGGNPIGDHDVDHELYEARRPGQGDRDGQVLDPRTDERPAAADADGAGNAGSIDGTGPGPAISTSHEANWLPRGFAVVHAESLGSGRSDGCPTIGGRDETMGAASVVDWLNGRAKAYDATGAQVRATWTTGRVGMIGTSYNGTLPNAVASTGVKGLEAIVPISAISSWYDYYRANGAVVAPGGYQGEDTDVLAEYVYTRADRAVCRSVIDGLAKAQDRVTGDYNRFWDERDYVNDVRRVHAAVLVAHGLNDGNVRTKQAARWYEALKARHVPHKIYLHQGGHGGSPGLDVLNRWFTRYLWDHRNGVENDPRALVQREDRGLVRYAEWPDPAAAGVRLRLAPGIGGAAGVLTSGRTRHGAPVTETFVDDASQPAQALADAAASANRLAYRSGPLAGAVRLSGTPELSLRMSFGRPAANLTALLADHDPSGKAKIITRGWADPQNRRSLWRSDPVKPGTPYRLRFDMQPHDYVFPAGHRIGLVLLSSDHDHTIRPAPGATLTLDTTRSTVTLPLVGATNALIPVTG</sequence>
<feature type="domain" description="Xaa-Pro dipeptidyl-peptidase C-terminal" evidence="10">
    <location>
        <begin position="408"/>
        <end position="625"/>
    </location>
</feature>
<keyword evidence="5" id="KW-0645">Protease</keyword>
<dbReference type="PANTHER" id="PTHR43056:SF10">
    <property type="entry name" value="COCE_NOND FAMILY, PUTATIVE (AFU_ORTHOLOGUE AFUA_7G00600)-RELATED"/>
    <property type="match status" value="1"/>
</dbReference>
<evidence type="ECO:0000256" key="3">
    <source>
        <dbReference type="ARBA" id="ARBA00012463"/>
    </source>
</evidence>
<proteinExistence type="inferred from homology"/>
<keyword evidence="4" id="KW-0031">Aminopeptidase</keyword>
<comment type="similarity">
    <text evidence="2">Belongs to the peptidase S15 family.</text>
</comment>
<evidence type="ECO:0000259" key="10">
    <source>
        <dbReference type="SMART" id="SM00939"/>
    </source>
</evidence>
<dbReference type="SUPFAM" id="SSF53474">
    <property type="entry name" value="alpha/beta-Hydrolases"/>
    <property type="match status" value="1"/>
</dbReference>
<evidence type="ECO:0000313" key="12">
    <source>
        <dbReference type="Proteomes" id="UP001596496"/>
    </source>
</evidence>
<protein>
    <recommendedName>
        <fullName evidence="3">Xaa-Pro dipeptidyl-peptidase</fullName>
        <ecNumber evidence="3">3.4.14.11</ecNumber>
    </recommendedName>
    <alternativeName>
        <fullName evidence="8">X-prolyl-dipeptidyl aminopeptidase</fullName>
    </alternativeName>
</protein>
<organism evidence="11 12">
    <name type="scientific">Sphaerisporangium rhizosphaerae</name>
    <dbReference type="NCBI Taxonomy" id="2269375"/>
    <lineage>
        <taxon>Bacteria</taxon>
        <taxon>Bacillati</taxon>
        <taxon>Actinomycetota</taxon>
        <taxon>Actinomycetes</taxon>
        <taxon>Streptosporangiales</taxon>
        <taxon>Streptosporangiaceae</taxon>
        <taxon>Sphaerisporangium</taxon>
    </lineage>
</organism>
<dbReference type="InterPro" id="IPR008979">
    <property type="entry name" value="Galactose-bd-like_sf"/>
</dbReference>
<evidence type="ECO:0000256" key="5">
    <source>
        <dbReference type="ARBA" id="ARBA00022670"/>
    </source>
</evidence>
<dbReference type="InterPro" id="IPR000383">
    <property type="entry name" value="Xaa-Pro-like_dom"/>
</dbReference>
<dbReference type="RefSeq" id="WP_380826408.1">
    <property type="nucleotide sequence ID" value="NZ_JBHTCG010000007.1"/>
</dbReference>
<evidence type="ECO:0000256" key="2">
    <source>
        <dbReference type="ARBA" id="ARBA00010819"/>
    </source>
</evidence>
<evidence type="ECO:0000256" key="6">
    <source>
        <dbReference type="ARBA" id="ARBA00022801"/>
    </source>
</evidence>
<evidence type="ECO:0000313" key="11">
    <source>
        <dbReference type="EMBL" id="MFC7383024.1"/>
    </source>
</evidence>
<name>A0ABW2P2K9_9ACTN</name>
<accession>A0ABW2P2K9</accession>
<keyword evidence="7" id="KW-0720">Serine protease</keyword>
<evidence type="ECO:0000256" key="4">
    <source>
        <dbReference type="ARBA" id="ARBA00022438"/>
    </source>
</evidence>
<dbReference type="InterPro" id="IPR013736">
    <property type="entry name" value="Xaa-Pro_dipept_C"/>
</dbReference>
<dbReference type="Pfam" id="PF08530">
    <property type="entry name" value="PepX_C"/>
    <property type="match status" value="1"/>
</dbReference>
<dbReference type="EMBL" id="JBHTCG010000007">
    <property type="protein sequence ID" value="MFC7383024.1"/>
    <property type="molecule type" value="Genomic_DNA"/>
</dbReference>
<comment type="catalytic activity">
    <reaction evidence="1">
        <text>Hydrolyzes Xaa-Pro-|- bonds to release unblocked, N-terminal dipeptides from substrates including Ala-Pro-|-p-nitroanilide and (sequentially) Tyr-Pro-|-Phe-Pro-|-Gly-Pro-|-Ile.</text>
        <dbReference type="EC" id="3.4.14.11"/>
    </reaction>
</comment>
<dbReference type="NCBIfam" id="NF003780">
    <property type="entry name" value="PRK05371.1-1"/>
    <property type="match status" value="1"/>
</dbReference>
<feature type="compositionally biased region" description="Basic and acidic residues" evidence="9">
    <location>
        <begin position="135"/>
        <end position="156"/>
    </location>
</feature>
<dbReference type="Pfam" id="PF02129">
    <property type="entry name" value="Peptidase_S15"/>
    <property type="match status" value="1"/>
</dbReference>
<evidence type="ECO:0000256" key="7">
    <source>
        <dbReference type="ARBA" id="ARBA00022825"/>
    </source>
</evidence>
<gene>
    <name evidence="11" type="ORF">ACFQSB_12460</name>
</gene>
<comment type="caution">
    <text evidence="11">The sequence shown here is derived from an EMBL/GenBank/DDBJ whole genome shotgun (WGS) entry which is preliminary data.</text>
</comment>
<evidence type="ECO:0000256" key="1">
    <source>
        <dbReference type="ARBA" id="ARBA00000123"/>
    </source>
</evidence>
<feature type="region of interest" description="Disordered" evidence="9">
    <location>
        <begin position="135"/>
        <end position="182"/>
    </location>
</feature>
<evidence type="ECO:0000256" key="8">
    <source>
        <dbReference type="ARBA" id="ARBA00030045"/>
    </source>
</evidence>
<dbReference type="PANTHER" id="PTHR43056">
    <property type="entry name" value="PEPTIDASE S9 PROLYL OLIGOPEPTIDASE"/>
    <property type="match status" value="1"/>
</dbReference>
<dbReference type="SMART" id="SM00939">
    <property type="entry name" value="PepX_C"/>
    <property type="match status" value="1"/>
</dbReference>
<dbReference type="Gene3D" id="3.40.50.1820">
    <property type="entry name" value="alpha/beta hydrolase"/>
    <property type="match status" value="2"/>
</dbReference>
<keyword evidence="12" id="KW-1185">Reference proteome</keyword>
<dbReference type="Gene3D" id="2.60.120.260">
    <property type="entry name" value="Galactose-binding domain-like"/>
    <property type="match status" value="1"/>
</dbReference>
<dbReference type="InterPro" id="IPR029058">
    <property type="entry name" value="AB_hydrolase_fold"/>
</dbReference>
<dbReference type="SUPFAM" id="SSF49785">
    <property type="entry name" value="Galactose-binding domain-like"/>
    <property type="match status" value="1"/>
</dbReference>
<evidence type="ECO:0000256" key="9">
    <source>
        <dbReference type="SAM" id="MobiDB-lite"/>
    </source>
</evidence>